<keyword evidence="9 11" id="KW-0456">Lyase</keyword>
<protein>
    <recommendedName>
        <fullName evidence="5">2-amino-3-carboxymuconate-6-semialdehyde decarboxylase</fullName>
        <ecNumber evidence="4">4.1.1.45</ecNumber>
    </recommendedName>
    <alternativeName>
        <fullName evidence="10">Picolinate carboxylase</fullName>
    </alternativeName>
</protein>
<evidence type="ECO:0000256" key="11">
    <source>
        <dbReference type="RuleBase" id="RU366045"/>
    </source>
</evidence>
<dbReference type="EC" id="4.1.1.45" evidence="4"/>
<keyword evidence="15" id="KW-1185">Reference proteome</keyword>
<evidence type="ECO:0000313" key="15">
    <source>
        <dbReference type="Proteomes" id="UP001303473"/>
    </source>
</evidence>
<evidence type="ECO:0000256" key="7">
    <source>
        <dbReference type="ARBA" id="ARBA00022793"/>
    </source>
</evidence>
<evidence type="ECO:0000259" key="13">
    <source>
        <dbReference type="Pfam" id="PF04909"/>
    </source>
</evidence>
<dbReference type="PANTHER" id="PTHR21240:SF27">
    <property type="entry name" value="2-AMINO-3-CARBOXYMUCONATE-6-SEMIALDEHYDE DECARBOXYLASE"/>
    <property type="match status" value="1"/>
</dbReference>
<dbReference type="AlphaFoldDB" id="A0AAN6MYY1"/>
<comment type="similarity">
    <text evidence="2">Belongs to the metallo-dependent hydrolases superfamily. ACMSD family.</text>
</comment>
<feature type="compositionally biased region" description="Low complexity" evidence="12">
    <location>
        <begin position="423"/>
        <end position="462"/>
    </location>
</feature>
<feature type="compositionally biased region" description="Low complexity" evidence="12">
    <location>
        <begin position="47"/>
        <end position="64"/>
    </location>
</feature>
<feature type="region of interest" description="Disordered" evidence="12">
    <location>
        <begin position="421"/>
        <end position="474"/>
    </location>
</feature>
<comment type="caution">
    <text evidence="14">The sequence shown here is derived from an EMBL/GenBank/DDBJ whole genome shotgun (WGS) entry which is preliminary data.</text>
</comment>
<evidence type="ECO:0000313" key="14">
    <source>
        <dbReference type="EMBL" id="KAK3936115.1"/>
    </source>
</evidence>
<dbReference type="GO" id="GO:0046872">
    <property type="term" value="F:metal ion binding"/>
    <property type="evidence" value="ECO:0007669"/>
    <property type="project" value="UniProtKB-KW"/>
</dbReference>
<feature type="region of interest" description="Disordered" evidence="12">
    <location>
        <begin position="47"/>
        <end position="89"/>
    </location>
</feature>
<dbReference type="Proteomes" id="UP001303473">
    <property type="component" value="Unassembled WGS sequence"/>
</dbReference>
<dbReference type="InterPro" id="IPR032465">
    <property type="entry name" value="ACMSD"/>
</dbReference>
<evidence type="ECO:0000256" key="10">
    <source>
        <dbReference type="ARBA" id="ARBA00031120"/>
    </source>
</evidence>
<dbReference type="InterPro" id="IPR006680">
    <property type="entry name" value="Amidohydro-rel"/>
</dbReference>
<accession>A0AAN6MYY1</accession>
<evidence type="ECO:0000256" key="9">
    <source>
        <dbReference type="ARBA" id="ARBA00023239"/>
    </source>
</evidence>
<dbReference type="Pfam" id="PF04909">
    <property type="entry name" value="Amidohydro_2"/>
    <property type="match status" value="1"/>
</dbReference>
<name>A0AAN6MYY1_9PEZI</name>
<evidence type="ECO:0000256" key="2">
    <source>
        <dbReference type="ARBA" id="ARBA00005871"/>
    </source>
</evidence>
<evidence type="ECO:0000256" key="6">
    <source>
        <dbReference type="ARBA" id="ARBA00022723"/>
    </source>
</evidence>
<evidence type="ECO:0000256" key="1">
    <source>
        <dbReference type="ARBA" id="ARBA00005079"/>
    </source>
</evidence>
<dbReference type="GO" id="GO:0019748">
    <property type="term" value="P:secondary metabolic process"/>
    <property type="evidence" value="ECO:0007669"/>
    <property type="project" value="TreeGrafter"/>
</dbReference>
<evidence type="ECO:0000256" key="5">
    <source>
        <dbReference type="ARBA" id="ARBA00021214"/>
    </source>
</evidence>
<keyword evidence="7 11" id="KW-0210">Decarboxylase</keyword>
<evidence type="ECO:0000256" key="12">
    <source>
        <dbReference type="SAM" id="MobiDB-lite"/>
    </source>
</evidence>
<evidence type="ECO:0000256" key="4">
    <source>
        <dbReference type="ARBA" id="ARBA00012365"/>
    </source>
</evidence>
<proteinExistence type="inferred from homology"/>
<keyword evidence="8" id="KW-0862">Zinc</keyword>
<sequence length="474" mass="52793">MTSEACHKLRECCRSGPILIPRTDGAQPTVPGEKLFRIDMHTHIMPSSLPDLASSPSTTGSLSPLPTPDKTQSPYAWPNLRPAPDAKDGEVDMYVGDTFFRRVERNCHDPEARLREMDAAGVDVQVLSTVPVLFCYDAPLKPVVALARALNDHIAAICDKYPDRFVGLGTVPLQDVPAAIEELHRVRTKLGMAGIQIGSSIDRNDVTTMLDGPGLEPFWTACEALDCPIFVHPLGYSLPRENRTRWVKYWSSWLVGMPCETALAMHALMSSGVLVRHPRLRLCFAHGGGAFPALLSRIQHGFDCRPDLVAHNAVGVTPTQHLQRGQIWIDSLVHDPDLLEYVARKMWGTDRILLGSDYPFPLGEMPLSPSNLLPLDSRVGGFMSWEERAGVLARNTMRFLNLGREFERRYEQRWAEFREQHLPPHSTSSRSLSDSSSSPLPVWDGESTTSRRTSNTTDISSDTDGREDEKPKEI</sequence>
<organism evidence="14 15">
    <name type="scientific">Diplogelasinospora grovesii</name>
    <dbReference type="NCBI Taxonomy" id="303347"/>
    <lineage>
        <taxon>Eukaryota</taxon>
        <taxon>Fungi</taxon>
        <taxon>Dikarya</taxon>
        <taxon>Ascomycota</taxon>
        <taxon>Pezizomycotina</taxon>
        <taxon>Sordariomycetes</taxon>
        <taxon>Sordariomycetidae</taxon>
        <taxon>Sordariales</taxon>
        <taxon>Diplogelasinosporaceae</taxon>
        <taxon>Diplogelasinospora</taxon>
    </lineage>
</organism>
<comment type="pathway">
    <text evidence="1">Secondary metabolite metabolism; quinolate metabolism.</text>
</comment>
<dbReference type="GO" id="GO:0005829">
    <property type="term" value="C:cytosol"/>
    <property type="evidence" value="ECO:0007669"/>
    <property type="project" value="TreeGrafter"/>
</dbReference>
<evidence type="ECO:0000256" key="3">
    <source>
        <dbReference type="ARBA" id="ARBA00011245"/>
    </source>
</evidence>
<dbReference type="Gene3D" id="3.20.20.140">
    <property type="entry name" value="Metal-dependent hydrolases"/>
    <property type="match status" value="1"/>
</dbReference>
<gene>
    <name evidence="14" type="ORF">QBC46DRAFT_270310</name>
</gene>
<reference evidence="15" key="1">
    <citation type="journal article" date="2023" name="Mol. Phylogenet. Evol.">
        <title>Genome-scale phylogeny and comparative genomics of the fungal order Sordariales.</title>
        <authorList>
            <person name="Hensen N."/>
            <person name="Bonometti L."/>
            <person name="Westerberg I."/>
            <person name="Brannstrom I.O."/>
            <person name="Guillou S."/>
            <person name="Cros-Aarteil S."/>
            <person name="Calhoun S."/>
            <person name="Haridas S."/>
            <person name="Kuo A."/>
            <person name="Mondo S."/>
            <person name="Pangilinan J."/>
            <person name="Riley R."/>
            <person name="LaButti K."/>
            <person name="Andreopoulos B."/>
            <person name="Lipzen A."/>
            <person name="Chen C."/>
            <person name="Yan M."/>
            <person name="Daum C."/>
            <person name="Ng V."/>
            <person name="Clum A."/>
            <person name="Steindorff A."/>
            <person name="Ohm R.A."/>
            <person name="Martin F."/>
            <person name="Silar P."/>
            <person name="Natvig D.O."/>
            <person name="Lalanne C."/>
            <person name="Gautier V."/>
            <person name="Ament-Velasquez S.L."/>
            <person name="Kruys A."/>
            <person name="Hutchinson M.I."/>
            <person name="Powell A.J."/>
            <person name="Barry K."/>
            <person name="Miller A.N."/>
            <person name="Grigoriev I.V."/>
            <person name="Debuchy R."/>
            <person name="Gladieux P."/>
            <person name="Hiltunen Thoren M."/>
            <person name="Johannesson H."/>
        </authorList>
    </citation>
    <scope>NUCLEOTIDE SEQUENCE [LARGE SCALE GENOMIC DNA]</scope>
    <source>
        <strain evidence="15">CBS 340.73</strain>
    </source>
</reference>
<dbReference type="PANTHER" id="PTHR21240">
    <property type="entry name" value="2-AMINO-3-CARBOXYLMUCONATE-6-SEMIALDEHYDE DECARBOXYLASE"/>
    <property type="match status" value="1"/>
</dbReference>
<feature type="compositionally biased region" description="Basic and acidic residues" evidence="12">
    <location>
        <begin position="463"/>
        <end position="474"/>
    </location>
</feature>
<feature type="domain" description="Amidohydrolase-related" evidence="13">
    <location>
        <begin position="38"/>
        <end position="402"/>
    </location>
</feature>
<dbReference type="GO" id="GO:0016787">
    <property type="term" value="F:hydrolase activity"/>
    <property type="evidence" value="ECO:0007669"/>
    <property type="project" value="InterPro"/>
</dbReference>
<dbReference type="SUPFAM" id="SSF51556">
    <property type="entry name" value="Metallo-dependent hydrolases"/>
    <property type="match status" value="1"/>
</dbReference>
<dbReference type="EMBL" id="MU853894">
    <property type="protein sequence ID" value="KAK3936115.1"/>
    <property type="molecule type" value="Genomic_DNA"/>
</dbReference>
<dbReference type="GO" id="GO:0001760">
    <property type="term" value="F:aminocarboxymuconate-semialdehyde decarboxylase activity"/>
    <property type="evidence" value="ECO:0007669"/>
    <property type="project" value="UniProtKB-EC"/>
</dbReference>
<dbReference type="InterPro" id="IPR032466">
    <property type="entry name" value="Metal_Hydrolase"/>
</dbReference>
<keyword evidence="6" id="KW-0479">Metal-binding</keyword>
<evidence type="ECO:0000256" key="8">
    <source>
        <dbReference type="ARBA" id="ARBA00022833"/>
    </source>
</evidence>
<comment type="subunit">
    <text evidence="3">Monomer.</text>
</comment>